<dbReference type="PANTHER" id="PTHR11764:SF20">
    <property type="entry name" value="LANOSTEROL SYNTHASE"/>
    <property type="match status" value="1"/>
</dbReference>
<name>A0AAV5E8T3_ELECO</name>
<dbReference type="GO" id="GO:0031559">
    <property type="term" value="F:oxidosqualene cyclase activity"/>
    <property type="evidence" value="ECO:0007669"/>
    <property type="project" value="UniProtKB-ARBA"/>
</dbReference>
<reference evidence="2" key="2">
    <citation type="submission" date="2021-12" db="EMBL/GenBank/DDBJ databases">
        <title>Resequencing data analysis of finger millet.</title>
        <authorList>
            <person name="Hatakeyama M."/>
            <person name="Aluri S."/>
            <person name="Balachadran M.T."/>
            <person name="Sivarajan S.R."/>
            <person name="Poveda L."/>
            <person name="Shimizu-Inatsugi R."/>
            <person name="Schlapbach R."/>
            <person name="Sreeman S.M."/>
            <person name="Shimizu K.K."/>
        </authorList>
    </citation>
    <scope>NUCLEOTIDE SEQUENCE</scope>
</reference>
<dbReference type="PANTHER" id="PTHR11764">
    <property type="entry name" value="TERPENE CYCLASE/MUTASE FAMILY MEMBER"/>
    <property type="match status" value="1"/>
</dbReference>
<dbReference type="Proteomes" id="UP001054889">
    <property type="component" value="Unassembled WGS sequence"/>
</dbReference>
<evidence type="ECO:0000313" key="2">
    <source>
        <dbReference type="EMBL" id="GJN18967.1"/>
    </source>
</evidence>
<comment type="caution">
    <text evidence="2">The sequence shown here is derived from an EMBL/GenBank/DDBJ whole genome shotgun (WGS) entry which is preliminary data.</text>
</comment>
<dbReference type="GO" id="GO:0016104">
    <property type="term" value="P:triterpenoid biosynthetic process"/>
    <property type="evidence" value="ECO:0007669"/>
    <property type="project" value="InterPro"/>
</dbReference>
<comment type="similarity">
    <text evidence="1">Belongs to the terpene cyclase/mutase family.</text>
</comment>
<dbReference type="EMBL" id="BQKI01000074">
    <property type="protein sequence ID" value="GJN18967.1"/>
    <property type="molecule type" value="Genomic_DNA"/>
</dbReference>
<organism evidence="2 3">
    <name type="scientific">Eleusine coracana subsp. coracana</name>
    <dbReference type="NCBI Taxonomy" id="191504"/>
    <lineage>
        <taxon>Eukaryota</taxon>
        <taxon>Viridiplantae</taxon>
        <taxon>Streptophyta</taxon>
        <taxon>Embryophyta</taxon>
        <taxon>Tracheophyta</taxon>
        <taxon>Spermatophyta</taxon>
        <taxon>Magnoliopsida</taxon>
        <taxon>Liliopsida</taxon>
        <taxon>Poales</taxon>
        <taxon>Poaceae</taxon>
        <taxon>PACMAD clade</taxon>
        <taxon>Chloridoideae</taxon>
        <taxon>Cynodonteae</taxon>
        <taxon>Eleusininae</taxon>
        <taxon>Eleusine</taxon>
    </lineage>
</organism>
<gene>
    <name evidence="2" type="primary">gb06189</name>
    <name evidence="2" type="ORF">PR202_gb06189</name>
</gene>
<dbReference type="AlphaFoldDB" id="A0AAV5E8T3"/>
<dbReference type="GO" id="GO:0005811">
    <property type="term" value="C:lipid droplet"/>
    <property type="evidence" value="ECO:0007669"/>
    <property type="project" value="InterPro"/>
</dbReference>
<keyword evidence="3" id="KW-1185">Reference proteome</keyword>
<dbReference type="InterPro" id="IPR018333">
    <property type="entry name" value="Squalene_cyclase"/>
</dbReference>
<reference evidence="2" key="1">
    <citation type="journal article" date="2018" name="DNA Res.">
        <title>Multiple hybrid de novo genome assembly of finger millet, an orphan allotetraploid crop.</title>
        <authorList>
            <person name="Hatakeyama M."/>
            <person name="Aluri S."/>
            <person name="Balachadran M.T."/>
            <person name="Sivarajan S.R."/>
            <person name="Patrignani A."/>
            <person name="Gruter S."/>
            <person name="Poveda L."/>
            <person name="Shimizu-Inatsugi R."/>
            <person name="Baeten J."/>
            <person name="Francoijs K.J."/>
            <person name="Nataraja K.N."/>
            <person name="Reddy Y.A.N."/>
            <person name="Phadnis S."/>
            <person name="Ravikumar R.L."/>
            <person name="Schlapbach R."/>
            <person name="Sreeman S.M."/>
            <person name="Shimizu K.K."/>
        </authorList>
    </citation>
    <scope>NUCLEOTIDE SEQUENCE</scope>
</reference>
<evidence type="ECO:0000256" key="1">
    <source>
        <dbReference type="ARBA" id="ARBA00009755"/>
    </source>
</evidence>
<evidence type="ECO:0000313" key="3">
    <source>
        <dbReference type="Proteomes" id="UP001054889"/>
    </source>
</evidence>
<proteinExistence type="inferred from homology"/>
<sequence length="127" mass="14348">MWRLRIAEGRGDPDVEAARRRFTERRHHLKHSADLLMRLQLQPPGCGVRDGRGAARHCPGFPCTLCVAYAPEEAAGLDNGCFIAMIIVLYVSGALNTVLSAEHQKEIRRYLYNHQARSSKNCQLYND</sequence>
<accession>A0AAV5E8T3</accession>
<protein>
    <submittedName>
        <fullName evidence="2">Uncharacterized protein</fullName>
    </submittedName>
</protein>